<organism evidence="2 3">
    <name type="scientific">Homarus americanus</name>
    <name type="common">American lobster</name>
    <dbReference type="NCBI Taxonomy" id="6706"/>
    <lineage>
        <taxon>Eukaryota</taxon>
        <taxon>Metazoa</taxon>
        <taxon>Ecdysozoa</taxon>
        <taxon>Arthropoda</taxon>
        <taxon>Crustacea</taxon>
        <taxon>Multicrustacea</taxon>
        <taxon>Malacostraca</taxon>
        <taxon>Eumalacostraca</taxon>
        <taxon>Eucarida</taxon>
        <taxon>Decapoda</taxon>
        <taxon>Pleocyemata</taxon>
        <taxon>Astacidea</taxon>
        <taxon>Nephropoidea</taxon>
        <taxon>Nephropidae</taxon>
        <taxon>Homarus</taxon>
    </lineage>
</organism>
<evidence type="ECO:0000313" key="2">
    <source>
        <dbReference type="EMBL" id="KAG7167459.1"/>
    </source>
</evidence>
<dbReference type="SUPFAM" id="SSF52540">
    <property type="entry name" value="P-loop containing nucleoside triphosphate hydrolases"/>
    <property type="match status" value="1"/>
</dbReference>
<dbReference type="InterPro" id="IPR051589">
    <property type="entry name" value="Sialate-O-sulfotransferase"/>
</dbReference>
<name>A0A8J5K4M4_HOMAM</name>
<keyword evidence="3" id="KW-1185">Reference proteome</keyword>
<comment type="caution">
    <text evidence="2">The sequence shown here is derived from an EMBL/GenBank/DDBJ whole genome shotgun (WGS) entry which is preliminary data.</text>
</comment>
<evidence type="ECO:0000256" key="1">
    <source>
        <dbReference type="ARBA" id="ARBA00010236"/>
    </source>
</evidence>
<dbReference type="PANTHER" id="PTHR45964">
    <property type="entry name" value="WSCD FAMILY MEMBER CG9164"/>
    <property type="match status" value="1"/>
</dbReference>
<dbReference type="EMBL" id="JAHLQT010021643">
    <property type="protein sequence ID" value="KAG7167459.1"/>
    <property type="molecule type" value="Genomic_DNA"/>
</dbReference>
<sequence>MPCSGSTWLRYLLESSTGFFSGSKYNDTILYKAGFLGEYEGMEGGRTIIQRTHGASYFLADTHDLQDRYEKVDPDVPTILLLRHPANEATSLWEELASDRLLWCNRPLYVLHYEDLVANTTHHLRQLLDFLSVPVDEGRFTCVASHLDGSFKRNTTRHFDPFTEDEKVRFVNAVKRINRLLTVLGYPQLPGSSDHSD</sequence>
<dbReference type="AlphaFoldDB" id="A0A8J5K4M4"/>
<accession>A0A8J5K4M4</accession>
<dbReference type="PANTHER" id="PTHR45964:SF5">
    <property type="entry name" value="WSCD FAMILY MEMBER CG9164"/>
    <property type="match status" value="1"/>
</dbReference>
<dbReference type="InterPro" id="IPR027417">
    <property type="entry name" value="P-loop_NTPase"/>
</dbReference>
<evidence type="ECO:0000313" key="3">
    <source>
        <dbReference type="Proteomes" id="UP000747542"/>
    </source>
</evidence>
<dbReference type="Proteomes" id="UP000747542">
    <property type="component" value="Unassembled WGS sequence"/>
</dbReference>
<dbReference type="Gene3D" id="3.40.50.300">
    <property type="entry name" value="P-loop containing nucleotide triphosphate hydrolases"/>
    <property type="match status" value="1"/>
</dbReference>
<protein>
    <submittedName>
        <fullName evidence="2">WSC domain-containing protein 1-like 4</fullName>
    </submittedName>
</protein>
<proteinExistence type="inferred from homology"/>
<gene>
    <name evidence="2" type="primary">Wscd1-L4</name>
    <name evidence="2" type="ORF">Hamer_G012920</name>
</gene>
<reference evidence="2" key="1">
    <citation type="journal article" date="2021" name="Sci. Adv.">
        <title>The American lobster genome reveals insights on longevity, neural, and immune adaptations.</title>
        <authorList>
            <person name="Polinski J.M."/>
            <person name="Zimin A.V."/>
            <person name="Clark K.F."/>
            <person name="Kohn A.B."/>
            <person name="Sadowski N."/>
            <person name="Timp W."/>
            <person name="Ptitsyn A."/>
            <person name="Khanna P."/>
            <person name="Romanova D.Y."/>
            <person name="Williams P."/>
            <person name="Greenwood S.J."/>
            <person name="Moroz L.L."/>
            <person name="Walt D.R."/>
            <person name="Bodnar A.G."/>
        </authorList>
    </citation>
    <scope>NUCLEOTIDE SEQUENCE</scope>
    <source>
        <strain evidence="2">GMGI-L3</strain>
    </source>
</reference>
<comment type="similarity">
    <text evidence="1">Belongs to the WSCD family.</text>
</comment>